<reference evidence="2" key="1">
    <citation type="submission" date="2019-12" db="EMBL/GenBank/DDBJ databases">
        <title>Comparative genomics gives insights into the taxonomy of the Azoarcus-Aromatoleum group and reveals separate origins of nif in the plant-associated Azoarcus and non-plant-associated Aromatoleum sub-groups.</title>
        <authorList>
            <person name="Lafos M."/>
            <person name="Maluk M."/>
            <person name="Batista M."/>
            <person name="Junghare M."/>
            <person name="Carmona M."/>
            <person name="Faoro H."/>
            <person name="Cruz L.M."/>
            <person name="Battistoni F."/>
            <person name="De Souza E."/>
            <person name="Pedrosa F."/>
            <person name="Chen W.-M."/>
            <person name="Poole P.S."/>
            <person name="Dixon R.A."/>
            <person name="James E.K."/>
        </authorList>
    </citation>
    <scope>NUCLEOTIDE SEQUENCE</scope>
    <source>
        <strain evidence="2">NSC3</strain>
    </source>
</reference>
<dbReference type="Proteomes" id="UP000599523">
    <property type="component" value="Unassembled WGS sequence"/>
</dbReference>
<evidence type="ECO:0000313" key="2">
    <source>
        <dbReference type="EMBL" id="NMG03869.1"/>
    </source>
</evidence>
<dbReference type="AlphaFoldDB" id="A0A972FBW9"/>
<dbReference type="InterPro" id="IPR025512">
    <property type="entry name" value="DUF4399"/>
</dbReference>
<evidence type="ECO:0000259" key="1">
    <source>
        <dbReference type="Pfam" id="PF14347"/>
    </source>
</evidence>
<dbReference type="RefSeq" id="WP_168988567.1">
    <property type="nucleotide sequence ID" value="NZ_CAWPHM010000307.1"/>
</dbReference>
<proteinExistence type="predicted"/>
<evidence type="ECO:0000313" key="3">
    <source>
        <dbReference type="Proteomes" id="UP000599523"/>
    </source>
</evidence>
<accession>A0A972FBW9</accession>
<feature type="domain" description="DUF4399" evidence="1">
    <location>
        <begin position="60"/>
        <end position="150"/>
    </location>
</feature>
<comment type="caution">
    <text evidence="2">The sequence shown here is derived from an EMBL/GenBank/DDBJ whole genome shotgun (WGS) entry which is preliminary data.</text>
</comment>
<organism evidence="2 3">
    <name type="scientific">Azoarcus taiwanensis</name>
    <dbReference type="NCBI Taxonomy" id="666964"/>
    <lineage>
        <taxon>Bacteria</taxon>
        <taxon>Pseudomonadati</taxon>
        <taxon>Pseudomonadota</taxon>
        <taxon>Betaproteobacteria</taxon>
        <taxon>Rhodocyclales</taxon>
        <taxon>Zoogloeaceae</taxon>
        <taxon>Azoarcus</taxon>
    </lineage>
</organism>
<gene>
    <name evidence="2" type="ORF">GPA21_12955</name>
</gene>
<dbReference type="EMBL" id="WTVM01000079">
    <property type="protein sequence ID" value="NMG03869.1"/>
    <property type="molecule type" value="Genomic_DNA"/>
</dbReference>
<sequence length="152" mass="16056">MRTIDYPGSSLIRVGVALLAMALFPVAAFAQVPRTPAPENASVYFIEPADGATITGPVRVVMGLRNLGVAPAGADLPNTGHHHILVNVSEFPPMDAPLPATDQVRHFGGGQTETMLELPAGTHTLQLLVGDHNHIPHDPPIISERITITVSP</sequence>
<name>A0A972FBW9_9RHOO</name>
<protein>
    <submittedName>
        <fullName evidence="2">DUF4399 domain-containing protein</fullName>
    </submittedName>
</protein>
<keyword evidence="3" id="KW-1185">Reference proteome</keyword>
<dbReference type="Pfam" id="PF14347">
    <property type="entry name" value="DUF4399"/>
    <property type="match status" value="1"/>
</dbReference>